<evidence type="ECO:0000256" key="1">
    <source>
        <dbReference type="SAM" id="Phobius"/>
    </source>
</evidence>
<keyword evidence="3" id="KW-1185">Reference proteome</keyword>
<dbReference type="Proteomes" id="UP000001016">
    <property type="component" value="Chromosome"/>
</dbReference>
<keyword evidence="1" id="KW-1133">Transmembrane helix</keyword>
<feature type="transmembrane region" description="Helical" evidence="1">
    <location>
        <begin position="6"/>
        <end position="25"/>
    </location>
</feature>
<organism evidence="2 3">
    <name type="scientific">Mycoplasma mycoides subsp. mycoides SC (strain CCUG 32753 / NCTC 10114 / PG1)</name>
    <dbReference type="NCBI Taxonomy" id="272632"/>
    <lineage>
        <taxon>Bacteria</taxon>
        <taxon>Bacillati</taxon>
        <taxon>Mycoplasmatota</taxon>
        <taxon>Mollicutes</taxon>
        <taxon>Mycoplasmataceae</taxon>
        <taxon>Mycoplasma</taxon>
    </lineage>
</organism>
<dbReference type="STRING" id="272632.MSC_0655"/>
<sequence length="122" mass="14492">MLNHFFNWLICCSNCSFCLFNKILYWFSNCNLINFSCWFNFSFNNLIFDSNSNFWLINCSNSFLLFSNFSISVLLVAFKSEISIVVDSNFLLYSLIKSFSNFYYSLIFNNSQFCFSCFNFSK</sequence>
<keyword evidence="1 2" id="KW-0812">Transmembrane</keyword>
<dbReference type="HOGENOM" id="CLU_2024162_0_0_14"/>
<accession>Q6MSW2</accession>
<dbReference type="KEGG" id="mmy:MSC_0655"/>
<evidence type="ECO:0000313" key="2">
    <source>
        <dbReference type="EMBL" id="CAE77276.1"/>
    </source>
</evidence>
<feature type="transmembrane region" description="Helical" evidence="1">
    <location>
        <begin position="54"/>
        <end position="78"/>
    </location>
</feature>
<keyword evidence="1" id="KW-0472">Membrane</keyword>
<dbReference type="AlphaFoldDB" id="Q6MSW2"/>
<name>Q6MSW2_MYCMS</name>
<protein>
    <submittedName>
        <fullName evidence="2">Hypothetical transmembrane protein</fullName>
    </submittedName>
</protein>
<proteinExistence type="predicted"/>
<dbReference type="EMBL" id="BX293980">
    <property type="protein sequence ID" value="CAE77276.1"/>
    <property type="molecule type" value="Genomic_DNA"/>
</dbReference>
<reference evidence="2 3" key="1">
    <citation type="journal article" date="2004" name="Genome Res.">
        <title>The genome sequence of Mycoplasma mycoides subsp. mycoides SC type strain PG1T, the causative agent of contagious bovine pleuropneumonia (CBPP).</title>
        <authorList>
            <person name="Westberg J."/>
            <person name="Persson A."/>
            <person name="Holmberg A."/>
            <person name="Goesmann A."/>
            <person name="Lundeberg J."/>
            <person name="Johansson K.-E."/>
            <person name="Pettersson B."/>
            <person name="Uhlen M."/>
        </authorList>
    </citation>
    <scope>NUCLEOTIDE SEQUENCE [LARGE SCALE GENOMIC DNA]</scope>
    <source>
        <strain evidence="2 3">PG1</strain>
    </source>
</reference>
<gene>
    <name evidence="2" type="ordered locus">MSC_0655</name>
</gene>
<dbReference type="PATRIC" id="fig|272632.4.peg.704"/>
<evidence type="ECO:0000313" key="3">
    <source>
        <dbReference type="Proteomes" id="UP000001016"/>
    </source>
</evidence>
<feature type="transmembrane region" description="Helical" evidence="1">
    <location>
        <begin position="90"/>
        <end position="108"/>
    </location>
</feature>